<dbReference type="AlphaFoldDB" id="A0A8T0G361"/>
<name>A0A8T0G361_CERPU</name>
<comment type="similarity">
    <text evidence="2 6">Belongs to the plant self-incompatibility (S1) protein family.</text>
</comment>
<sequence>MAKPVLLPILALLVVMEYSATIASASPADVNIWNQVGEWIQIHCQSGDRDLKEMTLVAGQTFGWGFTPNIWGTTLFHCSFRWGTRHQHFDVWTDHGWDGTKRRPCKHCEWRVRPDGFYRNSVGQPPVLVHPWL</sequence>
<comment type="subcellular location">
    <subcellularLocation>
        <location evidence="1 6">Secreted</location>
    </subcellularLocation>
</comment>
<evidence type="ECO:0000256" key="4">
    <source>
        <dbReference type="ARBA" id="ARBA00022525"/>
    </source>
</evidence>
<evidence type="ECO:0000256" key="6">
    <source>
        <dbReference type="RuleBase" id="RU367044"/>
    </source>
</evidence>
<accession>A0A8T0G361</accession>
<evidence type="ECO:0000256" key="5">
    <source>
        <dbReference type="ARBA" id="ARBA00022729"/>
    </source>
</evidence>
<evidence type="ECO:0000256" key="2">
    <source>
        <dbReference type="ARBA" id="ARBA00005581"/>
    </source>
</evidence>
<evidence type="ECO:0000313" key="7">
    <source>
        <dbReference type="EMBL" id="KAG0553540.1"/>
    </source>
</evidence>
<evidence type="ECO:0000256" key="1">
    <source>
        <dbReference type="ARBA" id="ARBA00004613"/>
    </source>
</evidence>
<keyword evidence="5 6" id="KW-0732">Signal</keyword>
<dbReference type="EMBL" id="CM026433">
    <property type="protein sequence ID" value="KAG0553540.1"/>
    <property type="molecule type" value="Genomic_DNA"/>
</dbReference>
<keyword evidence="8" id="KW-1185">Reference proteome</keyword>
<dbReference type="InterPro" id="IPR010264">
    <property type="entry name" value="Self-incomp_S1"/>
</dbReference>
<reference evidence="7" key="1">
    <citation type="submission" date="2020-06" db="EMBL/GenBank/DDBJ databases">
        <title>WGS assembly of Ceratodon purpureus strain R40.</title>
        <authorList>
            <person name="Carey S.B."/>
            <person name="Jenkins J."/>
            <person name="Shu S."/>
            <person name="Lovell J.T."/>
            <person name="Sreedasyam A."/>
            <person name="Maumus F."/>
            <person name="Tiley G.P."/>
            <person name="Fernandez-Pozo N."/>
            <person name="Barry K."/>
            <person name="Chen C."/>
            <person name="Wang M."/>
            <person name="Lipzen A."/>
            <person name="Daum C."/>
            <person name="Saski C.A."/>
            <person name="Payton A.C."/>
            <person name="Mcbreen J.C."/>
            <person name="Conrad R.E."/>
            <person name="Kollar L.M."/>
            <person name="Olsson S."/>
            <person name="Huttunen S."/>
            <person name="Landis J.B."/>
            <person name="Wickett N.J."/>
            <person name="Johnson M.G."/>
            <person name="Rensing S.A."/>
            <person name="Grimwood J."/>
            <person name="Schmutz J."/>
            <person name="Mcdaniel S.F."/>
        </authorList>
    </citation>
    <scope>NUCLEOTIDE SEQUENCE</scope>
    <source>
        <strain evidence="7">R40</strain>
    </source>
</reference>
<organism evidence="7 8">
    <name type="scientific">Ceratodon purpureus</name>
    <name type="common">Fire moss</name>
    <name type="synonym">Dicranum purpureum</name>
    <dbReference type="NCBI Taxonomy" id="3225"/>
    <lineage>
        <taxon>Eukaryota</taxon>
        <taxon>Viridiplantae</taxon>
        <taxon>Streptophyta</taxon>
        <taxon>Embryophyta</taxon>
        <taxon>Bryophyta</taxon>
        <taxon>Bryophytina</taxon>
        <taxon>Bryopsida</taxon>
        <taxon>Dicranidae</taxon>
        <taxon>Pseudoditrichales</taxon>
        <taxon>Ditrichaceae</taxon>
        <taxon>Ceratodon</taxon>
    </lineage>
</organism>
<keyword evidence="4 6" id="KW-0964">Secreted</keyword>
<proteinExistence type="inferred from homology"/>
<feature type="signal peptide" evidence="6">
    <location>
        <begin position="1"/>
        <end position="25"/>
    </location>
</feature>
<dbReference type="GO" id="GO:0060320">
    <property type="term" value="P:rejection of self pollen"/>
    <property type="evidence" value="ECO:0007669"/>
    <property type="project" value="UniProtKB-KW"/>
</dbReference>
<evidence type="ECO:0000313" key="8">
    <source>
        <dbReference type="Proteomes" id="UP000822688"/>
    </source>
</evidence>
<comment type="caution">
    <text evidence="7">The sequence shown here is derived from an EMBL/GenBank/DDBJ whole genome shotgun (WGS) entry which is preliminary data.</text>
</comment>
<gene>
    <name evidence="7" type="ORF">KC19_12G018700</name>
</gene>
<dbReference type="PANTHER" id="PTHR31232">
    <property type="match status" value="1"/>
</dbReference>
<dbReference type="Proteomes" id="UP000822688">
    <property type="component" value="Chromosome 12"/>
</dbReference>
<dbReference type="Pfam" id="PF05938">
    <property type="entry name" value="Self-incomp_S1"/>
    <property type="match status" value="1"/>
</dbReference>
<dbReference type="PANTHER" id="PTHR31232:SF18">
    <property type="entry name" value="S-PROTEIN HOMOLOG"/>
    <property type="match status" value="1"/>
</dbReference>
<keyword evidence="3 6" id="KW-0713">Self-incompatibility</keyword>
<feature type="chain" id="PRO_5035965824" description="S-protein homolog" evidence="6">
    <location>
        <begin position="26"/>
        <end position="133"/>
    </location>
</feature>
<protein>
    <recommendedName>
        <fullName evidence="6">S-protein homolog</fullName>
    </recommendedName>
</protein>
<dbReference type="OrthoDB" id="1938697at2759"/>
<evidence type="ECO:0000256" key="3">
    <source>
        <dbReference type="ARBA" id="ARBA00022471"/>
    </source>
</evidence>
<dbReference type="GO" id="GO:0005576">
    <property type="term" value="C:extracellular region"/>
    <property type="evidence" value="ECO:0007669"/>
    <property type="project" value="UniProtKB-SubCell"/>
</dbReference>